<dbReference type="PROSITE" id="PS01031">
    <property type="entry name" value="SHSP"/>
    <property type="match status" value="1"/>
</dbReference>
<feature type="repeat" description="PPR" evidence="3">
    <location>
        <begin position="226"/>
        <end position="260"/>
    </location>
</feature>
<comment type="similarity">
    <text evidence="2 4">Belongs to the small heat shock protein (HSP20) family.</text>
</comment>
<dbReference type="InterPro" id="IPR046960">
    <property type="entry name" value="PPR_At4g14850-like_plant"/>
</dbReference>
<dbReference type="EMBL" id="PKPP01004387">
    <property type="protein sequence ID" value="PWA64633.1"/>
    <property type="molecule type" value="Genomic_DNA"/>
</dbReference>
<dbReference type="SUPFAM" id="SSF48452">
    <property type="entry name" value="TPR-like"/>
    <property type="match status" value="1"/>
</dbReference>
<sequence length="593" mass="67187">MGSLRKLIGSNRWIIPLYYSKTNNPSTRSLIRSFSTKDANAPQFQNDRRERFFVYPQFMLNKCYDRQLERRNQTDSSNTKVILPTRLKENAEQLCLYIEMPGVLEEGVKVSVEHKSIVVKGQVDEKLEATKGFRKYICWFDSEFIDLYKFSDIKVEMTRNSGELKLTIPKLKQEEDMVSKVVSEFIERDNVGPNRLSYAFALKAVSALEEWKEIHSGVLKLGLISDEFVFVCLVEMYTKVGLVESARQMFDEMSGEGGMGEKGVELFEGMGVRYGSTWSCLINGLMGAGEVARAVEVWRRVEEKDVVTWTTMIHGFSQNGEYEKGLAMFFEMLEEGVKPNDQTIVCVLLACAKAGALETGVRVHDYVVSNGFGLKKGITAALVDMYAKCGSIENASRVFDMAEEKDLRTWSVMIWSCAINGYLDKAIQYFNKMKSSGIEPDGLAGRLNAALRFINNMSIEPDFVIWGALFSACRAHKNIQMAEYASGKLLELEPKHPGGYVFLSNVYAGVGRWQDVEKINKGVDKDPGWSYIEMKGQVTSFVAGDRMHDRLDEIHLKLNEITKSAREHGYMPETDWVLHNIEEEENEDALGSQ</sequence>
<evidence type="ECO:0000313" key="6">
    <source>
        <dbReference type="EMBL" id="PWA64633.1"/>
    </source>
</evidence>
<dbReference type="GO" id="GO:0003723">
    <property type="term" value="F:RNA binding"/>
    <property type="evidence" value="ECO:0007669"/>
    <property type="project" value="InterPro"/>
</dbReference>
<dbReference type="GO" id="GO:0099402">
    <property type="term" value="P:plant organ development"/>
    <property type="evidence" value="ECO:0007669"/>
    <property type="project" value="UniProtKB-ARBA"/>
</dbReference>
<feature type="repeat" description="PPR" evidence="3">
    <location>
        <begin position="406"/>
        <end position="440"/>
    </location>
</feature>
<feature type="repeat" description="PPR" evidence="3">
    <location>
        <begin position="305"/>
        <end position="339"/>
    </location>
</feature>
<dbReference type="InterPro" id="IPR046848">
    <property type="entry name" value="E_motif"/>
</dbReference>
<dbReference type="AlphaFoldDB" id="A0A2U1MTP8"/>
<evidence type="ECO:0000256" key="3">
    <source>
        <dbReference type="PROSITE-ProRule" id="PRU00708"/>
    </source>
</evidence>
<dbReference type="GO" id="GO:0009451">
    <property type="term" value="P:RNA modification"/>
    <property type="evidence" value="ECO:0007669"/>
    <property type="project" value="InterPro"/>
</dbReference>
<dbReference type="SUPFAM" id="SSF49764">
    <property type="entry name" value="HSP20-like chaperones"/>
    <property type="match status" value="1"/>
</dbReference>
<dbReference type="PANTHER" id="PTHR47926">
    <property type="entry name" value="PENTATRICOPEPTIDE REPEAT-CONTAINING PROTEIN"/>
    <property type="match status" value="1"/>
</dbReference>
<dbReference type="Gene3D" id="1.25.40.10">
    <property type="entry name" value="Tetratricopeptide repeat domain"/>
    <property type="match status" value="3"/>
</dbReference>
<dbReference type="Pfam" id="PF00011">
    <property type="entry name" value="HSP20"/>
    <property type="match status" value="1"/>
</dbReference>
<dbReference type="OrthoDB" id="185373at2759"/>
<dbReference type="InterPro" id="IPR011990">
    <property type="entry name" value="TPR-like_helical_dom_sf"/>
</dbReference>
<dbReference type="Pfam" id="PF20431">
    <property type="entry name" value="E_motif"/>
    <property type="match status" value="1"/>
</dbReference>
<accession>A0A2U1MTP8</accession>
<dbReference type="InterPro" id="IPR008978">
    <property type="entry name" value="HSP20-like_chaperone"/>
</dbReference>
<evidence type="ECO:0000256" key="1">
    <source>
        <dbReference type="ARBA" id="ARBA00022737"/>
    </source>
</evidence>
<proteinExistence type="inferred from homology"/>
<dbReference type="Gene3D" id="2.60.40.790">
    <property type="match status" value="1"/>
</dbReference>
<organism evidence="6 7">
    <name type="scientific">Artemisia annua</name>
    <name type="common">Sweet wormwood</name>
    <dbReference type="NCBI Taxonomy" id="35608"/>
    <lineage>
        <taxon>Eukaryota</taxon>
        <taxon>Viridiplantae</taxon>
        <taxon>Streptophyta</taxon>
        <taxon>Embryophyta</taxon>
        <taxon>Tracheophyta</taxon>
        <taxon>Spermatophyta</taxon>
        <taxon>Magnoliopsida</taxon>
        <taxon>eudicotyledons</taxon>
        <taxon>Gunneridae</taxon>
        <taxon>Pentapetalae</taxon>
        <taxon>asterids</taxon>
        <taxon>campanulids</taxon>
        <taxon>Asterales</taxon>
        <taxon>Asteraceae</taxon>
        <taxon>Asteroideae</taxon>
        <taxon>Anthemideae</taxon>
        <taxon>Artemisiinae</taxon>
        <taxon>Artemisia</taxon>
    </lineage>
</organism>
<dbReference type="PROSITE" id="PS51375">
    <property type="entry name" value="PPR"/>
    <property type="match status" value="3"/>
</dbReference>
<dbReference type="Pfam" id="PF13041">
    <property type="entry name" value="PPR_2"/>
    <property type="match status" value="1"/>
</dbReference>
<dbReference type="CDD" id="cd00298">
    <property type="entry name" value="ACD_sHsps_p23-like"/>
    <property type="match status" value="1"/>
</dbReference>
<dbReference type="Pfam" id="PF01535">
    <property type="entry name" value="PPR"/>
    <property type="match status" value="3"/>
</dbReference>
<dbReference type="NCBIfam" id="TIGR00756">
    <property type="entry name" value="PPR"/>
    <property type="match status" value="3"/>
</dbReference>
<dbReference type="InterPro" id="IPR002068">
    <property type="entry name" value="A-crystallin/Hsp20_dom"/>
</dbReference>
<comment type="caution">
    <text evidence="6">The sequence shown here is derived from an EMBL/GenBank/DDBJ whole genome shotgun (WGS) entry which is preliminary data.</text>
</comment>
<evidence type="ECO:0000256" key="2">
    <source>
        <dbReference type="PROSITE-ProRule" id="PRU00285"/>
    </source>
</evidence>
<dbReference type="InterPro" id="IPR002885">
    <property type="entry name" value="PPR_rpt"/>
</dbReference>
<evidence type="ECO:0000256" key="4">
    <source>
        <dbReference type="RuleBase" id="RU003616"/>
    </source>
</evidence>
<feature type="domain" description="SHSP" evidence="5">
    <location>
        <begin position="76"/>
        <end position="189"/>
    </location>
</feature>
<reference evidence="6 7" key="1">
    <citation type="journal article" date="2018" name="Mol. Plant">
        <title>The genome of Artemisia annua provides insight into the evolution of Asteraceae family and artemisinin biosynthesis.</title>
        <authorList>
            <person name="Shen Q."/>
            <person name="Zhang L."/>
            <person name="Liao Z."/>
            <person name="Wang S."/>
            <person name="Yan T."/>
            <person name="Shi P."/>
            <person name="Liu M."/>
            <person name="Fu X."/>
            <person name="Pan Q."/>
            <person name="Wang Y."/>
            <person name="Lv Z."/>
            <person name="Lu X."/>
            <person name="Zhang F."/>
            <person name="Jiang W."/>
            <person name="Ma Y."/>
            <person name="Chen M."/>
            <person name="Hao X."/>
            <person name="Li L."/>
            <person name="Tang Y."/>
            <person name="Lv G."/>
            <person name="Zhou Y."/>
            <person name="Sun X."/>
            <person name="Brodelius P.E."/>
            <person name="Rose J.K.C."/>
            <person name="Tang K."/>
        </authorList>
    </citation>
    <scope>NUCLEOTIDE SEQUENCE [LARGE SCALE GENOMIC DNA]</scope>
    <source>
        <strain evidence="7">cv. Huhao1</strain>
        <tissue evidence="6">Leaf</tissue>
    </source>
</reference>
<name>A0A2U1MTP8_ARTAN</name>
<dbReference type="PANTHER" id="PTHR47926:SF492">
    <property type="entry name" value="DYW DOMAIN-CONTAINING PROTEIN"/>
    <property type="match status" value="1"/>
</dbReference>
<evidence type="ECO:0000259" key="5">
    <source>
        <dbReference type="PROSITE" id="PS01031"/>
    </source>
</evidence>
<keyword evidence="7" id="KW-1185">Reference proteome</keyword>
<keyword evidence="1" id="KW-0677">Repeat</keyword>
<protein>
    <submittedName>
        <fullName evidence="6">Tetratricopeptide repeat (TPR)-like superfamily protein</fullName>
    </submittedName>
</protein>
<evidence type="ECO:0000313" key="7">
    <source>
        <dbReference type="Proteomes" id="UP000245207"/>
    </source>
</evidence>
<dbReference type="Proteomes" id="UP000245207">
    <property type="component" value="Unassembled WGS sequence"/>
</dbReference>
<gene>
    <name evidence="6" type="ORF">CTI12_AA342380</name>
</gene>
<dbReference type="FunFam" id="1.25.40.10:FF:000158">
    <property type="entry name" value="pentatricopeptide repeat-containing protein At2g33680"/>
    <property type="match status" value="1"/>
</dbReference>